<gene>
    <name evidence="1" type="ORF">FPD38_03715</name>
</gene>
<proteinExistence type="predicted"/>
<dbReference type="AlphaFoldDB" id="A0A5C7DW53"/>
<name>A0A5C7DW53_9BACT</name>
<reference evidence="1 2" key="1">
    <citation type="submission" date="2019-07" db="EMBL/GenBank/DDBJ databases">
        <title>Rapid identification of Enteric Bacteria from Whole Genome Sequences (WGS) using Average Nucleotide Identity (ANI).</title>
        <authorList>
            <person name="Lane C."/>
        </authorList>
    </citation>
    <scope>NUCLEOTIDE SEQUENCE [LARGE SCALE GENOMIC DNA]</scope>
    <source>
        <strain evidence="1 2">2016D-0084</strain>
    </source>
</reference>
<dbReference type="Proteomes" id="UP000321629">
    <property type="component" value="Unassembled WGS sequence"/>
</dbReference>
<accession>A0A5C7DW53</accession>
<protein>
    <submittedName>
        <fullName evidence="1">Uncharacterized protein</fullName>
    </submittedName>
</protein>
<dbReference type="EMBL" id="VOWJ01000021">
    <property type="protein sequence ID" value="TXE88414.1"/>
    <property type="molecule type" value="Genomic_DNA"/>
</dbReference>
<organism evidence="1 2">
    <name type="scientific">Campylobacter volucris</name>
    <dbReference type="NCBI Taxonomy" id="1031542"/>
    <lineage>
        <taxon>Bacteria</taxon>
        <taxon>Pseudomonadati</taxon>
        <taxon>Campylobacterota</taxon>
        <taxon>Epsilonproteobacteria</taxon>
        <taxon>Campylobacterales</taxon>
        <taxon>Campylobacteraceae</taxon>
        <taxon>Campylobacter</taxon>
    </lineage>
</organism>
<comment type="caution">
    <text evidence="1">The sequence shown here is derived from an EMBL/GenBank/DDBJ whole genome shotgun (WGS) entry which is preliminary data.</text>
</comment>
<sequence>MNITLQGTIHKSFVFGFNDVKTKEYIKALHEVNNDELNFQVQIQNAENIQLLSQTHHLENGYFLDVNTQSKLLSFENFLSQTYVNFKHFCIVDFVKHNAKIHYKLKETNTKSKLYHLASAYAYPKNGWIDKKILNINDISPYQNILIEKLFYIKEQELLEILKQNENLIRNNFYLKDYDFSKGLKKLLDVSWDILFANISTKNFKPYELEIDSITHEDIERKISFTKLLK</sequence>
<evidence type="ECO:0000313" key="2">
    <source>
        <dbReference type="Proteomes" id="UP000321629"/>
    </source>
</evidence>
<evidence type="ECO:0000313" key="1">
    <source>
        <dbReference type="EMBL" id="TXE88414.1"/>
    </source>
</evidence>
<dbReference type="RefSeq" id="WP_147555440.1">
    <property type="nucleotide sequence ID" value="NZ_VOWJ01000021.1"/>
</dbReference>